<feature type="region of interest" description="Disordered" evidence="1">
    <location>
        <begin position="46"/>
        <end position="79"/>
    </location>
</feature>
<sequence>MIGEESATVAVEAPSTALRRRRKQWKSMRENLEAGKTCHFAQRSARGASTGLGAPGAPQCRLGRGGQARAVRGRGMRAGRHLRSPMSWGRVRVWWIGRIRVGDFGRLDWDQSDGWQRLVAGKGAG</sequence>
<evidence type="ECO:0000256" key="1">
    <source>
        <dbReference type="SAM" id="MobiDB-lite"/>
    </source>
</evidence>
<dbReference type="AlphaFoldDB" id="A0A0A9E4F6"/>
<dbReference type="EMBL" id="GBRH01202286">
    <property type="protein sequence ID" value="JAD95609.1"/>
    <property type="molecule type" value="Transcribed_RNA"/>
</dbReference>
<organism evidence="2">
    <name type="scientific">Arundo donax</name>
    <name type="common">Giant reed</name>
    <name type="synonym">Donax arundinaceus</name>
    <dbReference type="NCBI Taxonomy" id="35708"/>
    <lineage>
        <taxon>Eukaryota</taxon>
        <taxon>Viridiplantae</taxon>
        <taxon>Streptophyta</taxon>
        <taxon>Embryophyta</taxon>
        <taxon>Tracheophyta</taxon>
        <taxon>Spermatophyta</taxon>
        <taxon>Magnoliopsida</taxon>
        <taxon>Liliopsida</taxon>
        <taxon>Poales</taxon>
        <taxon>Poaceae</taxon>
        <taxon>PACMAD clade</taxon>
        <taxon>Arundinoideae</taxon>
        <taxon>Arundineae</taxon>
        <taxon>Arundo</taxon>
    </lineage>
</organism>
<protein>
    <submittedName>
        <fullName evidence="2">Uncharacterized protein</fullName>
    </submittedName>
</protein>
<evidence type="ECO:0000313" key="2">
    <source>
        <dbReference type="EMBL" id="JAD95609.1"/>
    </source>
</evidence>
<reference evidence="2" key="2">
    <citation type="journal article" date="2015" name="Data Brief">
        <title>Shoot transcriptome of the giant reed, Arundo donax.</title>
        <authorList>
            <person name="Barrero R.A."/>
            <person name="Guerrero F.D."/>
            <person name="Moolhuijzen P."/>
            <person name="Goolsby J.A."/>
            <person name="Tidwell J."/>
            <person name="Bellgard S.E."/>
            <person name="Bellgard M.I."/>
        </authorList>
    </citation>
    <scope>NUCLEOTIDE SEQUENCE</scope>
    <source>
        <tissue evidence="2">Shoot tissue taken approximately 20 cm above the soil surface</tissue>
    </source>
</reference>
<reference evidence="2" key="1">
    <citation type="submission" date="2014-09" db="EMBL/GenBank/DDBJ databases">
        <authorList>
            <person name="Magalhaes I.L.F."/>
            <person name="Oliveira U."/>
            <person name="Santos F.R."/>
            <person name="Vidigal T.H.D.A."/>
            <person name="Brescovit A.D."/>
            <person name="Santos A.J."/>
        </authorList>
    </citation>
    <scope>NUCLEOTIDE SEQUENCE</scope>
    <source>
        <tissue evidence="2">Shoot tissue taken approximately 20 cm above the soil surface</tissue>
    </source>
</reference>
<name>A0A0A9E4F6_ARUDO</name>
<accession>A0A0A9E4F6</accession>
<proteinExistence type="predicted"/>